<comment type="similarity">
    <text evidence="2">Belongs to the polycystin family.</text>
</comment>
<evidence type="ECO:0000256" key="5">
    <source>
        <dbReference type="ARBA" id="ARBA00023136"/>
    </source>
</evidence>
<dbReference type="InterPro" id="IPR013122">
    <property type="entry name" value="PKD1_2_channel"/>
</dbReference>
<dbReference type="PANTHER" id="PTHR10877:SF194">
    <property type="entry name" value="LOCATION OF VULVA DEFECTIVE 1"/>
    <property type="match status" value="1"/>
</dbReference>
<comment type="caution">
    <text evidence="9">The sequence shown here is derived from an EMBL/GenBank/DDBJ whole genome shotgun (WGS) entry which is preliminary data.</text>
</comment>
<protein>
    <recommendedName>
        <fullName evidence="8">Polycystin cation channel PKD1/PKD2 domain-containing protein</fullName>
    </recommendedName>
</protein>
<dbReference type="AlphaFoldDB" id="A0A9W9ZJF3"/>
<name>A0A9W9ZJF3_9CNID</name>
<feature type="transmembrane region" description="Helical" evidence="7">
    <location>
        <begin position="20"/>
        <end position="40"/>
    </location>
</feature>
<evidence type="ECO:0000259" key="8">
    <source>
        <dbReference type="Pfam" id="PF08016"/>
    </source>
</evidence>
<keyword evidence="10" id="KW-1185">Reference proteome</keyword>
<evidence type="ECO:0000313" key="10">
    <source>
        <dbReference type="Proteomes" id="UP001163046"/>
    </source>
</evidence>
<sequence length="190" mass="21553">MYTRVFARALRIWMCDLPSFMVVLSIIFLAFLLAGILIFGSSNGRYSSFWPAFSFQLEMVLGKVKARPILDVVQVNSIVGHVFVTALLVSVTILLMNFFLSTLNDAVNEAKTMEELKENEQETSKSKSLSDTPDVNVCHRGMPADDYEEKKRSNGKQHGKTPKVRRFLVKGSFPKIEDIFLSNQQPFKDH</sequence>
<feature type="region of interest" description="Disordered" evidence="6">
    <location>
        <begin position="116"/>
        <end position="166"/>
    </location>
</feature>
<dbReference type="EMBL" id="MU825923">
    <property type="protein sequence ID" value="KAJ7382450.1"/>
    <property type="molecule type" value="Genomic_DNA"/>
</dbReference>
<feature type="compositionally biased region" description="Basic residues" evidence="6">
    <location>
        <begin position="153"/>
        <end position="166"/>
    </location>
</feature>
<dbReference type="GO" id="GO:0005262">
    <property type="term" value="F:calcium channel activity"/>
    <property type="evidence" value="ECO:0007669"/>
    <property type="project" value="TreeGrafter"/>
</dbReference>
<evidence type="ECO:0000256" key="6">
    <source>
        <dbReference type="SAM" id="MobiDB-lite"/>
    </source>
</evidence>
<dbReference type="PANTHER" id="PTHR10877">
    <property type="entry name" value="POLYCYSTIN FAMILY MEMBER"/>
    <property type="match status" value="1"/>
</dbReference>
<feature type="transmembrane region" description="Helical" evidence="7">
    <location>
        <begin position="78"/>
        <end position="100"/>
    </location>
</feature>
<evidence type="ECO:0000256" key="3">
    <source>
        <dbReference type="ARBA" id="ARBA00022692"/>
    </source>
</evidence>
<evidence type="ECO:0000256" key="7">
    <source>
        <dbReference type="SAM" id="Phobius"/>
    </source>
</evidence>
<evidence type="ECO:0000313" key="9">
    <source>
        <dbReference type="EMBL" id="KAJ7382450.1"/>
    </source>
</evidence>
<accession>A0A9W9ZJF3</accession>
<dbReference type="GO" id="GO:0016020">
    <property type="term" value="C:membrane"/>
    <property type="evidence" value="ECO:0007669"/>
    <property type="project" value="UniProtKB-SubCell"/>
</dbReference>
<proteinExistence type="inferred from homology"/>
<keyword evidence="3 7" id="KW-0812">Transmembrane</keyword>
<dbReference type="GO" id="GO:0050982">
    <property type="term" value="P:detection of mechanical stimulus"/>
    <property type="evidence" value="ECO:0007669"/>
    <property type="project" value="TreeGrafter"/>
</dbReference>
<dbReference type="Gene3D" id="1.10.287.70">
    <property type="match status" value="1"/>
</dbReference>
<evidence type="ECO:0000256" key="4">
    <source>
        <dbReference type="ARBA" id="ARBA00022989"/>
    </source>
</evidence>
<keyword evidence="5 7" id="KW-0472">Membrane</keyword>
<gene>
    <name evidence="9" type="ORF">OS493_034887</name>
</gene>
<keyword evidence="4 7" id="KW-1133">Transmembrane helix</keyword>
<feature type="compositionally biased region" description="Basic and acidic residues" evidence="6">
    <location>
        <begin position="116"/>
        <end position="125"/>
    </location>
</feature>
<dbReference type="InterPro" id="IPR051223">
    <property type="entry name" value="Polycystin"/>
</dbReference>
<dbReference type="Pfam" id="PF08016">
    <property type="entry name" value="PKD_channel"/>
    <property type="match status" value="1"/>
</dbReference>
<comment type="subcellular location">
    <subcellularLocation>
        <location evidence="1">Membrane</location>
        <topology evidence="1">Multi-pass membrane protein</topology>
    </subcellularLocation>
</comment>
<feature type="domain" description="Polycystin cation channel PKD1/PKD2" evidence="8">
    <location>
        <begin position="4"/>
        <end position="109"/>
    </location>
</feature>
<organism evidence="9 10">
    <name type="scientific">Desmophyllum pertusum</name>
    <dbReference type="NCBI Taxonomy" id="174260"/>
    <lineage>
        <taxon>Eukaryota</taxon>
        <taxon>Metazoa</taxon>
        <taxon>Cnidaria</taxon>
        <taxon>Anthozoa</taxon>
        <taxon>Hexacorallia</taxon>
        <taxon>Scleractinia</taxon>
        <taxon>Caryophylliina</taxon>
        <taxon>Caryophylliidae</taxon>
        <taxon>Desmophyllum</taxon>
    </lineage>
</organism>
<evidence type="ECO:0000256" key="1">
    <source>
        <dbReference type="ARBA" id="ARBA00004141"/>
    </source>
</evidence>
<dbReference type="Proteomes" id="UP001163046">
    <property type="component" value="Unassembled WGS sequence"/>
</dbReference>
<evidence type="ECO:0000256" key="2">
    <source>
        <dbReference type="ARBA" id="ARBA00007200"/>
    </source>
</evidence>
<reference evidence="9" key="1">
    <citation type="submission" date="2023-01" db="EMBL/GenBank/DDBJ databases">
        <title>Genome assembly of the deep-sea coral Lophelia pertusa.</title>
        <authorList>
            <person name="Herrera S."/>
            <person name="Cordes E."/>
        </authorList>
    </citation>
    <scope>NUCLEOTIDE SEQUENCE</scope>
    <source>
        <strain evidence="9">USNM1676648</strain>
        <tissue evidence="9">Polyp</tissue>
    </source>
</reference>